<gene>
    <name evidence="1" type="ORF">O6H91_15G042100</name>
</gene>
<comment type="caution">
    <text evidence="1">The sequence shown here is derived from an EMBL/GenBank/DDBJ whole genome shotgun (WGS) entry which is preliminary data.</text>
</comment>
<organism evidence="1 2">
    <name type="scientific">Diphasiastrum complanatum</name>
    <name type="common">Issler's clubmoss</name>
    <name type="synonym">Lycopodium complanatum</name>
    <dbReference type="NCBI Taxonomy" id="34168"/>
    <lineage>
        <taxon>Eukaryota</taxon>
        <taxon>Viridiplantae</taxon>
        <taxon>Streptophyta</taxon>
        <taxon>Embryophyta</taxon>
        <taxon>Tracheophyta</taxon>
        <taxon>Lycopodiopsida</taxon>
        <taxon>Lycopodiales</taxon>
        <taxon>Lycopodiaceae</taxon>
        <taxon>Lycopodioideae</taxon>
        <taxon>Diphasiastrum</taxon>
    </lineage>
</organism>
<accession>A0ACC2BHV7</accession>
<proteinExistence type="predicted"/>
<reference evidence="2" key="1">
    <citation type="journal article" date="2024" name="Proc. Natl. Acad. Sci. U.S.A.">
        <title>Extraordinary preservation of gene collinearity over three hundred million years revealed in homosporous lycophytes.</title>
        <authorList>
            <person name="Li C."/>
            <person name="Wickell D."/>
            <person name="Kuo L.Y."/>
            <person name="Chen X."/>
            <person name="Nie B."/>
            <person name="Liao X."/>
            <person name="Peng D."/>
            <person name="Ji J."/>
            <person name="Jenkins J."/>
            <person name="Williams M."/>
            <person name="Shu S."/>
            <person name="Plott C."/>
            <person name="Barry K."/>
            <person name="Rajasekar S."/>
            <person name="Grimwood J."/>
            <person name="Han X."/>
            <person name="Sun S."/>
            <person name="Hou Z."/>
            <person name="He W."/>
            <person name="Dai G."/>
            <person name="Sun C."/>
            <person name="Schmutz J."/>
            <person name="Leebens-Mack J.H."/>
            <person name="Li F.W."/>
            <person name="Wang L."/>
        </authorList>
    </citation>
    <scope>NUCLEOTIDE SEQUENCE [LARGE SCALE GENOMIC DNA]</scope>
    <source>
        <strain evidence="2">cv. PW_Plant_1</strain>
    </source>
</reference>
<protein>
    <submittedName>
        <fullName evidence="1">Uncharacterized protein</fullName>
    </submittedName>
</protein>
<keyword evidence="2" id="KW-1185">Reference proteome</keyword>
<dbReference type="EMBL" id="CM055106">
    <property type="protein sequence ID" value="KAJ7529280.1"/>
    <property type="molecule type" value="Genomic_DNA"/>
</dbReference>
<name>A0ACC2BHV7_DIPCM</name>
<dbReference type="Proteomes" id="UP001162992">
    <property type="component" value="Chromosome 15"/>
</dbReference>
<evidence type="ECO:0000313" key="1">
    <source>
        <dbReference type="EMBL" id="KAJ7529280.1"/>
    </source>
</evidence>
<sequence length="385" mass="42978">MCSKRTFCILVLTKLIVSSYFMNIVTCSSMHYSIDQKNNSDSALFNLNASFAQLDEEFLEWVSWVGHLKHTIFEIAKNRLAPCNYIVVDKRPGLGSYTTVQAAVDSVSYFNFQRVVILIHAGVYREKVVIPNFKPFITFQGEGSQITVIEWDDTASKIGPGGQQLGTFYSATVAVNSPYFIAKNITFSNIAPAPPPGAVGGQAVALRISADTAAFYGCQFLGAQDTLYDHEGRHFFRDCYIEGSVDFIFGDGLSLYYNCHLHAISTTVYGAVTAQRRSSPFDDTGFSFVSCKVTGSGALYLGRAWGTFSRVVYAYTYMDPIIVPKGWYNWGDPTREQTVFYGQYRCYGPGANYQGRVAWARELTDLEAQPFLALSFIDGEEWLQF</sequence>
<evidence type="ECO:0000313" key="2">
    <source>
        <dbReference type="Proteomes" id="UP001162992"/>
    </source>
</evidence>